<dbReference type="KEGG" id="abac:LuPra_06309"/>
<sequence length="248" mass="26360">MGVRWAAVTHPGRRRASNEDAFCARPDLGLFIVADGMGGHVAGEIASGLAVDTIEATVAAGDANPPDSSNCTLAERRLQAGFERASQAISEQTARQPRLRGMATTASAILIGADASAIAHVGDSRVYLWRDQLLQQLTHDHSWVAEQVTMGLLSPAEARQHPWRNVVTRALSASDPPQVELSPLTLQHADRLLISSDGLHGVISDERIAVVLGSAESLERMCQQLIDDANGAGGPDNITTLILEIDVP</sequence>
<dbReference type="InterPro" id="IPR036457">
    <property type="entry name" value="PPM-type-like_dom_sf"/>
</dbReference>
<keyword evidence="3" id="KW-1185">Reference proteome</keyword>
<organism evidence="2 3">
    <name type="scientific">Luteitalea pratensis</name>
    <dbReference type="NCBI Taxonomy" id="1855912"/>
    <lineage>
        <taxon>Bacteria</taxon>
        <taxon>Pseudomonadati</taxon>
        <taxon>Acidobacteriota</taxon>
        <taxon>Vicinamibacteria</taxon>
        <taxon>Vicinamibacterales</taxon>
        <taxon>Vicinamibacteraceae</taxon>
        <taxon>Luteitalea</taxon>
    </lineage>
</organism>
<reference evidence="3" key="2">
    <citation type="submission" date="2016-04" db="EMBL/GenBank/DDBJ databases">
        <title>First Complete Genome Sequence of a Subdivision 6 Acidobacterium.</title>
        <authorList>
            <person name="Huang S."/>
            <person name="Vieira S."/>
            <person name="Bunk B."/>
            <person name="Riedel T."/>
            <person name="Sproeer C."/>
            <person name="Overmann J."/>
        </authorList>
    </citation>
    <scope>NUCLEOTIDE SEQUENCE [LARGE SCALE GENOMIC DNA]</scope>
    <source>
        <strain evidence="3">DSM 100886 HEG_-6_39</strain>
    </source>
</reference>
<dbReference type="RefSeq" id="WP_110174426.1">
    <property type="nucleotide sequence ID" value="NZ_CP015136.1"/>
</dbReference>
<protein>
    <recommendedName>
        <fullName evidence="1">PPM-type phosphatase domain-containing protein</fullName>
    </recommendedName>
</protein>
<evidence type="ECO:0000259" key="1">
    <source>
        <dbReference type="PROSITE" id="PS51746"/>
    </source>
</evidence>
<dbReference type="SUPFAM" id="SSF81606">
    <property type="entry name" value="PP2C-like"/>
    <property type="match status" value="1"/>
</dbReference>
<evidence type="ECO:0000313" key="3">
    <source>
        <dbReference type="Proteomes" id="UP000076079"/>
    </source>
</evidence>
<dbReference type="SMART" id="SM00331">
    <property type="entry name" value="PP2C_SIG"/>
    <property type="match status" value="1"/>
</dbReference>
<dbReference type="InterPro" id="IPR015655">
    <property type="entry name" value="PP2C"/>
</dbReference>
<dbReference type="CDD" id="cd00143">
    <property type="entry name" value="PP2Cc"/>
    <property type="match status" value="1"/>
</dbReference>
<gene>
    <name evidence="2" type="ORF">LuPra_06309</name>
</gene>
<feature type="domain" description="PPM-type phosphatase" evidence="1">
    <location>
        <begin position="4"/>
        <end position="245"/>
    </location>
</feature>
<name>A0A143PXX2_LUTPR</name>
<dbReference type="OrthoDB" id="9801841at2"/>
<dbReference type="PANTHER" id="PTHR13832">
    <property type="entry name" value="PROTEIN PHOSPHATASE 2C"/>
    <property type="match status" value="1"/>
</dbReference>
<accession>A0A143PXX2</accession>
<dbReference type="SMART" id="SM00332">
    <property type="entry name" value="PP2Cc"/>
    <property type="match status" value="1"/>
</dbReference>
<dbReference type="Proteomes" id="UP000076079">
    <property type="component" value="Chromosome"/>
</dbReference>
<dbReference type="EMBL" id="CP015136">
    <property type="protein sequence ID" value="AMY13023.1"/>
    <property type="molecule type" value="Genomic_DNA"/>
</dbReference>
<keyword evidence="2" id="KW-0378">Hydrolase</keyword>
<dbReference type="Pfam" id="PF13672">
    <property type="entry name" value="PP2C_2"/>
    <property type="match status" value="1"/>
</dbReference>
<dbReference type="Gene3D" id="3.60.40.10">
    <property type="entry name" value="PPM-type phosphatase domain"/>
    <property type="match status" value="1"/>
</dbReference>
<dbReference type="PANTHER" id="PTHR13832:SF827">
    <property type="entry name" value="PROTEIN PHOSPHATASE 1L"/>
    <property type="match status" value="1"/>
</dbReference>
<dbReference type="PROSITE" id="PS51746">
    <property type="entry name" value="PPM_2"/>
    <property type="match status" value="1"/>
</dbReference>
<dbReference type="AlphaFoldDB" id="A0A143PXX2"/>
<dbReference type="GO" id="GO:0004722">
    <property type="term" value="F:protein serine/threonine phosphatase activity"/>
    <property type="evidence" value="ECO:0007669"/>
    <property type="project" value="InterPro"/>
</dbReference>
<dbReference type="STRING" id="1855912.LuPra_06309"/>
<dbReference type="InterPro" id="IPR001932">
    <property type="entry name" value="PPM-type_phosphatase-like_dom"/>
</dbReference>
<reference evidence="2 3" key="1">
    <citation type="journal article" date="2016" name="Genome Announc.">
        <title>First Complete Genome Sequence of a Subdivision 6 Acidobacterium Strain.</title>
        <authorList>
            <person name="Huang S."/>
            <person name="Vieira S."/>
            <person name="Bunk B."/>
            <person name="Riedel T."/>
            <person name="Sproer C."/>
            <person name="Overmann J."/>
        </authorList>
    </citation>
    <scope>NUCLEOTIDE SEQUENCE [LARGE SCALE GENOMIC DNA]</scope>
    <source>
        <strain evidence="3">DSM 100886 HEG_-6_39</strain>
    </source>
</reference>
<proteinExistence type="predicted"/>
<evidence type="ECO:0000313" key="2">
    <source>
        <dbReference type="EMBL" id="AMY13023.1"/>
    </source>
</evidence>